<dbReference type="RefSeq" id="WP_378930829.1">
    <property type="nucleotide sequence ID" value="NZ_JBHLVO010000002.1"/>
</dbReference>
<proteinExistence type="predicted"/>
<sequence>MKTTKLEAVLWSIALPGFGQLLNGQIVKGIVFIILEFLINVFSQFNTSIMYSFNGDILNAMKVLDYEWLMFYPCVYMYAMYDAYKFGQGKTHDYAFLPFVFGAYFVTVGLMLSSKIKLFNVLLGPVFFPMLSLLPGLAVGFMLRIVIIYFQTKKAS</sequence>
<evidence type="ECO:0000256" key="1">
    <source>
        <dbReference type="SAM" id="Phobius"/>
    </source>
</evidence>
<keyword evidence="1" id="KW-1133">Transmembrane helix</keyword>
<comment type="caution">
    <text evidence="2">The sequence shown here is derived from an EMBL/GenBank/DDBJ whole genome shotgun (WGS) entry which is preliminary data.</text>
</comment>
<feature type="transmembrane region" description="Helical" evidence="1">
    <location>
        <begin position="126"/>
        <end position="150"/>
    </location>
</feature>
<protein>
    <submittedName>
        <fullName evidence="2">Uncharacterized protein</fullName>
    </submittedName>
</protein>
<feature type="transmembrane region" description="Helical" evidence="1">
    <location>
        <begin position="21"/>
        <end position="43"/>
    </location>
</feature>
<organism evidence="2 3">
    <name type="scientific">Metabacillus herbersteinensis</name>
    <dbReference type="NCBI Taxonomy" id="283816"/>
    <lineage>
        <taxon>Bacteria</taxon>
        <taxon>Bacillati</taxon>
        <taxon>Bacillota</taxon>
        <taxon>Bacilli</taxon>
        <taxon>Bacillales</taxon>
        <taxon>Bacillaceae</taxon>
        <taxon>Metabacillus</taxon>
    </lineage>
</organism>
<accession>A0ABV6GAD7</accession>
<gene>
    <name evidence="2" type="ORF">ACFFIX_04175</name>
</gene>
<keyword evidence="3" id="KW-1185">Reference proteome</keyword>
<feature type="transmembrane region" description="Helical" evidence="1">
    <location>
        <begin position="93"/>
        <end position="114"/>
    </location>
</feature>
<name>A0ABV6GAD7_9BACI</name>
<reference evidence="2 3" key="1">
    <citation type="submission" date="2024-09" db="EMBL/GenBank/DDBJ databases">
        <authorList>
            <person name="Sun Q."/>
            <person name="Mori K."/>
        </authorList>
    </citation>
    <scope>NUCLEOTIDE SEQUENCE [LARGE SCALE GENOMIC DNA]</scope>
    <source>
        <strain evidence="2 3">CCM 7228</strain>
    </source>
</reference>
<feature type="transmembrane region" description="Helical" evidence="1">
    <location>
        <begin position="63"/>
        <end position="81"/>
    </location>
</feature>
<keyword evidence="1" id="KW-0472">Membrane</keyword>
<keyword evidence="1" id="KW-0812">Transmembrane</keyword>
<evidence type="ECO:0000313" key="3">
    <source>
        <dbReference type="Proteomes" id="UP001589854"/>
    </source>
</evidence>
<dbReference type="EMBL" id="JBHLVO010000002">
    <property type="protein sequence ID" value="MFC0270648.1"/>
    <property type="molecule type" value="Genomic_DNA"/>
</dbReference>
<dbReference type="Proteomes" id="UP001589854">
    <property type="component" value="Unassembled WGS sequence"/>
</dbReference>
<evidence type="ECO:0000313" key="2">
    <source>
        <dbReference type="EMBL" id="MFC0270648.1"/>
    </source>
</evidence>